<dbReference type="Proteomes" id="UP001165064">
    <property type="component" value="Unassembled WGS sequence"/>
</dbReference>
<proteinExistence type="predicted"/>
<organism evidence="1 2">
    <name type="scientific">Ambrosiozyma monospora</name>
    <name type="common">Yeast</name>
    <name type="synonym">Endomycopsis monosporus</name>
    <dbReference type="NCBI Taxonomy" id="43982"/>
    <lineage>
        <taxon>Eukaryota</taxon>
        <taxon>Fungi</taxon>
        <taxon>Dikarya</taxon>
        <taxon>Ascomycota</taxon>
        <taxon>Saccharomycotina</taxon>
        <taxon>Pichiomycetes</taxon>
        <taxon>Pichiales</taxon>
        <taxon>Pichiaceae</taxon>
        <taxon>Ambrosiozyma</taxon>
    </lineage>
</organism>
<keyword evidence="2" id="KW-1185">Reference proteome</keyword>
<evidence type="ECO:0000313" key="2">
    <source>
        <dbReference type="Proteomes" id="UP001165064"/>
    </source>
</evidence>
<gene>
    <name evidence="1" type="ORF">Amon02_000557200</name>
</gene>
<name>A0ACB5T710_AMBMO</name>
<reference evidence="1" key="1">
    <citation type="submission" date="2023-04" db="EMBL/GenBank/DDBJ databases">
        <title>Ambrosiozyma monospora NBRC 10751.</title>
        <authorList>
            <person name="Ichikawa N."/>
            <person name="Sato H."/>
            <person name="Tonouchi N."/>
        </authorList>
    </citation>
    <scope>NUCLEOTIDE SEQUENCE</scope>
    <source>
        <strain evidence="1">NBRC 10751</strain>
    </source>
</reference>
<evidence type="ECO:0000313" key="1">
    <source>
        <dbReference type="EMBL" id="GME82520.1"/>
    </source>
</evidence>
<dbReference type="EMBL" id="BSXS01004135">
    <property type="protein sequence ID" value="GME82520.1"/>
    <property type="molecule type" value="Genomic_DNA"/>
</dbReference>
<sequence>MAPSQLQIKTNALKRLLKDKKAYQQEIKDHEASIAKLETSLKSTTAGTESEEQQYTLKNLIKIKDETIRLLPSLNSKIEEILNDLKSYLSVNEQESNDEIKSLISETEASLAA</sequence>
<comment type="caution">
    <text evidence="1">The sequence shown here is derived from an EMBL/GenBank/DDBJ whole genome shotgun (WGS) entry which is preliminary data.</text>
</comment>
<accession>A0ACB5T710</accession>
<protein>
    <submittedName>
        <fullName evidence="1">Unnamed protein product</fullName>
    </submittedName>
</protein>